<dbReference type="EMBL" id="JBBKTX010000005">
    <property type="protein sequence ID" value="MFK4751925.1"/>
    <property type="molecule type" value="Genomic_DNA"/>
</dbReference>
<keyword evidence="1" id="KW-0472">Membrane</keyword>
<keyword evidence="2" id="KW-0413">Isomerase</keyword>
<comment type="caution">
    <text evidence="2">The sequence shown here is derived from an EMBL/GenBank/DDBJ whole genome shotgun (WGS) entry which is preliminary data.</text>
</comment>
<keyword evidence="1" id="KW-1133">Transmembrane helix</keyword>
<feature type="transmembrane region" description="Helical" evidence="1">
    <location>
        <begin position="23"/>
        <end position="42"/>
    </location>
</feature>
<accession>A0ABW8NG37</accession>
<organism evidence="2 3">
    <name type="scientific">Oceanobacter antarcticus</name>
    <dbReference type="NCBI Taxonomy" id="3133425"/>
    <lineage>
        <taxon>Bacteria</taxon>
        <taxon>Pseudomonadati</taxon>
        <taxon>Pseudomonadota</taxon>
        <taxon>Gammaproteobacteria</taxon>
        <taxon>Oceanospirillales</taxon>
        <taxon>Oceanospirillaceae</taxon>
        <taxon>Oceanobacter</taxon>
    </lineage>
</organism>
<evidence type="ECO:0000313" key="3">
    <source>
        <dbReference type="Proteomes" id="UP001620597"/>
    </source>
</evidence>
<dbReference type="Pfam" id="PF06934">
    <property type="entry name" value="CTI"/>
    <property type="match status" value="1"/>
</dbReference>
<reference evidence="2 3" key="1">
    <citation type="submission" date="2024-03" db="EMBL/GenBank/DDBJ databases">
        <title>High-quality draft genome sequence of Oceanobacter sp. wDCs-4.</title>
        <authorList>
            <person name="Dong C."/>
        </authorList>
    </citation>
    <scope>NUCLEOTIDE SEQUENCE [LARGE SCALE GENOMIC DNA]</scope>
    <source>
        <strain evidence="3">wDCs-4</strain>
    </source>
</reference>
<dbReference type="Proteomes" id="UP001620597">
    <property type="component" value="Unassembled WGS sequence"/>
</dbReference>
<keyword evidence="3" id="KW-1185">Reference proteome</keyword>
<evidence type="ECO:0000313" key="2">
    <source>
        <dbReference type="EMBL" id="MFK4751925.1"/>
    </source>
</evidence>
<keyword evidence="1" id="KW-0812">Transmembrane</keyword>
<proteinExistence type="predicted"/>
<dbReference type="GO" id="GO:0016853">
    <property type="term" value="F:isomerase activity"/>
    <property type="evidence" value="ECO:0007669"/>
    <property type="project" value="UniProtKB-KW"/>
</dbReference>
<evidence type="ECO:0000256" key="1">
    <source>
        <dbReference type="SAM" id="Phobius"/>
    </source>
</evidence>
<sequence>MPITNQAANRTTPARVRLAIKPLIWLIAAMMTGCAALASQQFEDLFGESSPKSRWVEADSFEGRVFHQDVQPLLEQRCVHCHACYDAPCQLKLTSPQGIDRGMHSELVYDGTRLLATAPKRLYLDAHNTEEWRAKGFQPVLNERRNTSEANLQASLLFRAITQRQTQGAFHQTVLPDSYDFGLSRDQQCPTAEQYETFASQYPDWGMPYGLPALSDSEYSTLTDWIQRGGLLPRPAPLNGNLQDQLQQWEQRFNAQGDPESEPYKRQALVSRYIYEHIYLYSLYLGDDTSTRFHLVRSRTAPGEPIDIIATRRPYDDPGVAIPYYRLVVDQESRVAKTYIPFRLNEARWDNWHSLFYGHPYAVTSLPGYDEEIASNPFITFHDIPADARYRFLLEHSLETIMSFIKGPVCHGQVAVNVINEQFWVFFVNPNLHYGSEASDFLESQVHHLDLPAKNSSNSLPISSWISFSDQQKEYLSAKSAFIRQEMEANHILLDTQLVWDGDQQTGTNNPNAALTVMRHFDNATVVQGLLGKPPKTAWLIDYPLLERIHYLLVAGFDVYGNVGHQLVTRLYMDFLRMEGEVNFLLLLPKEEREKVRRYWYRDTSTTIKDYIFSDLISLDINSAIPYRSNQPQMELYRLLEHKLAPVLNRDYQPQSGALSGAALTTLNSLENLRGSGLHQLPELSLLLVTRQQQPLELISLVHNRAHANISSLLDEEDALRPEEDTLTLARGAVGDYPNVLLRVEEEQLPELVKQITNMQTSADYSALLDRFGVRRSSKDFWQVSDTIGQFYQQQWPLRSGILDYNRLQNR</sequence>
<dbReference type="InterPro" id="IPR010706">
    <property type="entry name" value="Fatty_acid_cis-trans_isomerase"/>
</dbReference>
<name>A0ABW8NG37_9GAMM</name>
<gene>
    <name evidence="2" type="ORF">WG929_05835</name>
</gene>
<protein>
    <submittedName>
        <fullName evidence="2">Fatty acid cis/trans isomerase</fullName>
    </submittedName>
</protein>
<dbReference type="RefSeq" id="WP_416205281.1">
    <property type="nucleotide sequence ID" value="NZ_JBBKTX010000005.1"/>
</dbReference>